<comment type="caution">
    <text evidence="2">The sequence shown here is derived from an EMBL/GenBank/DDBJ whole genome shotgun (WGS) entry which is preliminary data.</text>
</comment>
<dbReference type="EMBL" id="JBHUNA010000020">
    <property type="protein sequence ID" value="MFD2761229.1"/>
    <property type="molecule type" value="Genomic_DNA"/>
</dbReference>
<evidence type="ECO:0000313" key="2">
    <source>
        <dbReference type="EMBL" id="MFD2761229.1"/>
    </source>
</evidence>
<dbReference type="InterPro" id="IPR054467">
    <property type="entry name" value="YkoP-like_dom"/>
</dbReference>
<keyword evidence="3" id="KW-1185">Reference proteome</keyword>
<sequence>MRNYLLNMWYMLDPLYYKLTRLQYVPDSRMNNTIFRVRPTTYKGASVVLQDGTTINKNDILLKIHLHNIRIIRDTQRDESELQRAIRLYHTIRRDLQSLSRYVEGHHKYPEIKGILGITLLHKGIDRLGFEAFPIRNTYYRLFKQGTFLPINFIAGSGHRNQPFYLFMSKERLLQQYND</sequence>
<dbReference type="Proteomes" id="UP001597502">
    <property type="component" value="Unassembled WGS sequence"/>
</dbReference>
<dbReference type="Pfam" id="PF22790">
    <property type="entry name" value="YkoP"/>
    <property type="match status" value="1"/>
</dbReference>
<name>A0ABW5V8Q7_9BACI</name>
<gene>
    <name evidence="2" type="ORF">ACFSUO_09625</name>
</gene>
<evidence type="ECO:0000259" key="1">
    <source>
        <dbReference type="Pfam" id="PF22790"/>
    </source>
</evidence>
<accession>A0ABW5V8Q7</accession>
<protein>
    <recommendedName>
        <fullName evidence="1">YkoP-like domain-containing protein</fullName>
    </recommendedName>
</protein>
<dbReference type="RefSeq" id="WP_382393501.1">
    <property type="nucleotide sequence ID" value="NZ_JBHUNA010000020.1"/>
</dbReference>
<proteinExistence type="predicted"/>
<feature type="domain" description="YkoP-like" evidence="1">
    <location>
        <begin position="2"/>
        <end position="177"/>
    </location>
</feature>
<organism evidence="2 3">
    <name type="scientific">Lentibacillus juripiscarius</name>
    <dbReference type="NCBI Taxonomy" id="257446"/>
    <lineage>
        <taxon>Bacteria</taxon>
        <taxon>Bacillati</taxon>
        <taxon>Bacillota</taxon>
        <taxon>Bacilli</taxon>
        <taxon>Bacillales</taxon>
        <taxon>Bacillaceae</taxon>
        <taxon>Lentibacillus</taxon>
    </lineage>
</organism>
<evidence type="ECO:0000313" key="3">
    <source>
        <dbReference type="Proteomes" id="UP001597502"/>
    </source>
</evidence>
<reference evidence="3" key="1">
    <citation type="journal article" date="2019" name="Int. J. Syst. Evol. Microbiol.">
        <title>The Global Catalogue of Microorganisms (GCM) 10K type strain sequencing project: providing services to taxonomists for standard genome sequencing and annotation.</title>
        <authorList>
            <consortium name="The Broad Institute Genomics Platform"/>
            <consortium name="The Broad Institute Genome Sequencing Center for Infectious Disease"/>
            <person name="Wu L."/>
            <person name="Ma J."/>
        </authorList>
    </citation>
    <scope>NUCLEOTIDE SEQUENCE [LARGE SCALE GENOMIC DNA]</scope>
    <source>
        <strain evidence="3">TISTR 1535</strain>
    </source>
</reference>